<protein>
    <recommendedName>
        <fullName evidence="4">Secreted protein</fullName>
    </recommendedName>
</protein>
<dbReference type="RefSeq" id="WP_378931290.1">
    <property type="nucleotide sequence ID" value="NZ_JBHLVO010000003.1"/>
</dbReference>
<evidence type="ECO:0008006" key="4">
    <source>
        <dbReference type="Google" id="ProtNLM"/>
    </source>
</evidence>
<accession>A0ABV6GAY8</accession>
<evidence type="ECO:0000313" key="2">
    <source>
        <dbReference type="EMBL" id="MFC0270848.1"/>
    </source>
</evidence>
<organism evidence="2 3">
    <name type="scientific">Metabacillus herbersteinensis</name>
    <dbReference type="NCBI Taxonomy" id="283816"/>
    <lineage>
        <taxon>Bacteria</taxon>
        <taxon>Bacillati</taxon>
        <taxon>Bacillota</taxon>
        <taxon>Bacilli</taxon>
        <taxon>Bacillales</taxon>
        <taxon>Bacillaceae</taxon>
        <taxon>Metabacillus</taxon>
    </lineage>
</organism>
<evidence type="ECO:0000256" key="1">
    <source>
        <dbReference type="SAM" id="MobiDB-lite"/>
    </source>
</evidence>
<keyword evidence="3" id="KW-1185">Reference proteome</keyword>
<reference evidence="2 3" key="1">
    <citation type="submission" date="2024-09" db="EMBL/GenBank/DDBJ databases">
        <authorList>
            <person name="Sun Q."/>
            <person name="Mori K."/>
        </authorList>
    </citation>
    <scope>NUCLEOTIDE SEQUENCE [LARGE SCALE GENOMIC DNA]</scope>
    <source>
        <strain evidence="2 3">CCM 7228</strain>
    </source>
</reference>
<dbReference type="EMBL" id="JBHLVO010000003">
    <property type="protein sequence ID" value="MFC0270848.1"/>
    <property type="molecule type" value="Genomic_DNA"/>
</dbReference>
<dbReference type="Proteomes" id="UP001589854">
    <property type="component" value="Unassembled WGS sequence"/>
</dbReference>
<feature type="region of interest" description="Disordered" evidence="1">
    <location>
        <begin position="32"/>
        <end position="74"/>
    </location>
</feature>
<feature type="compositionally biased region" description="Basic and acidic residues" evidence="1">
    <location>
        <begin position="37"/>
        <end position="67"/>
    </location>
</feature>
<proteinExistence type="predicted"/>
<gene>
    <name evidence="2" type="ORF">ACFFIX_05220</name>
</gene>
<name>A0ABV6GAY8_9BACI</name>
<sequence length="283" mass="32016">MKKWVLSALIYLLVVTGGYTIYAQFSNSESVQSPTEENQHGEHQGSVETKDKEKSGHEDEGHQHDEGPSFDNDVNVDVNYQNDVITIRLADQNGNAFNDLEINHEKRLHFILVDEHLNAYYHLHPEEIATGEFQIAKELAGGSYKAFVDIKPKGLSYHVQPIQFTVGEQAGEHQHTSLEADTTLTRTVDGEKVTLEMNTPTVGKPVTLSFKLNESKLETYLGAMGHVVILDELAENFLHVHPLNDKEPIFETQFNKAGIYKIWAEFKQEGQVRVFPFVIEVKK</sequence>
<evidence type="ECO:0000313" key="3">
    <source>
        <dbReference type="Proteomes" id="UP001589854"/>
    </source>
</evidence>
<comment type="caution">
    <text evidence="2">The sequence shown here is derived from an EMBL/GenBank/DDBJ whole genome shotgun (WGS) entry which is preliminary data.</text>
</comment>